<dbReference type="InterPro" id="IPR036388">
    <property type="entry name" value="WH-like_DNA-bd_sf"/>
</dbReference>
<protein>
    <recommendedName>
        <fullName evidence="6">HSF-type DNA-binding domain-containing protein</fullName>
    </recommendedName>
</protein>
<feature type="region of interest" description="Disordered" evidence="5">
    <location>
        <begin position="216"/>
        <end position="235"/>
    </location>
</feature>
<feature type="compositionally biased region" description="Low complexity" evidence="5">
    <location>
        <begin position="218"/>
        <end position="230"/>
    </location>
</feature>
<comment type="similarity">
    <text evidence="4">Belongs to the HSF family.</text>
</comment>
<evidence type="ECO:0000313" key="7">
    <source>
        <dbReference type="EMBL" id="GAV48187.1"/>
    </source>
</evidence>
<dbReference type="Proteomes" id="UP000187013">
    <property type="component" value="Unassembled WGS sequence"/>
</dbReference>
<dbReference type="PRINTS" id="PR00056">
    <property type="entry name" value="HSFDOMAIN"/>
</dbReference>
<feature type="region of interest" description="Disordered" evidence="5">
    <location>
        <begin position="155"/>
        <end position="178"/>
    </location>
</feature>
<dbReference type="SMART" id="SM00415">
    <property type="entry name" value="HSF"/>
    <property type="match status" value="1"/>
</dbReference>
<dbReference type="InterPro" id="IPR036390">
    <property type="entry name" value="WH_DNA-bd_sf"/>
</dbReference>
<feature type="region of interest" description="Disordered" evidence="5">
    <location>
        <begin position="311"/>
        <end position="334"/>
    </location>
</feature>
<evidence type="ECO:0000256" key="3">
    <source>
        <dbReference type="ARBA" id="ARBA00023242"/>
    </source>
</evidence>
<organism evidence="7 8">
    <name type="scientific">Zygosaccharomyces rouxii</name>
    <dbReference type="NCBI Taxonomy" id="4956"/>
    <lineage>
        <taxon>Eukaryota</taxon>
        <taxon>Fungi</taxon>
        <taxon>Dikarya</taxon>
        <taxon>Ascomycota</taxon>
        <taxon>Saccharomycotina</taxon>
        <taxon>Saccharomycetes</taxon>
        <taxon>Saccharomycetales</taxon>
        <taxon>Saccharomycetaceae</taxon>
        <taxon>Zygosaccharomyces</taxon>
    </lineage>
</organism>
<gene>
    <name evidence="7" type="ORF">ZYGR_0I04840</name>
</gene>
<dbReference type="EMBL" id="BDGX01000009">
    <property type="protein sequence ID" value="GAV48187.1"/>
    <property type="molecule type" value="Genomic_DNA"/>
</dbReference>
<name>A0A1Q2ZXI0_ZYGRO</name>
<evidence type="ECO:0000256" key="5">
    <source>
        <dbReference type="SAM" id="MobiDB-lite"/>
    </source>
</evidence>
<dbReference type="OrthoDB" id="60033at2759"/>
<dbReference type="GO" id="GO:0005634">
    <property type="term" value="C:nucleus"/>
    <property type="evidence" value="ECO:0007669"/>
    <property type="project" value="UniProtKB-SubCell"/>
</dbReference>
<evidence type="ECO:0000256" key="1">
    <source>
        <dbReference type="ARBA" id="ARBA00004123"/>
    </source>
</evidence>
<comment type="caution">
    <text evidence="7">The sequence shown here is derived from an EMBL/GenBank/DDBJ whole genome shotgun (WGS) entry which is preliminary data.</text>
</comment>
<keyword evidence="3" id="KW-0539">Nucleus</keyword>
<reference evidence="7 8" key="1">
    <citation type="submission" date="2016-08" db="EMBL/GenBank/DDBJ databases">
        <title>Draft genome sequence of allopolyploid Zygosaccharomyces rouxii.</title>
        <authorList>
            <person name="Watanabe J."/>
            <person name="Uehara K."/>
            <person name="Mogi Y."/>
            <person name="Tsukioka Y."/>
        </authorList>
    </citation>
    <scope>NUCLEOTIDE SEQUENCE [LARGE SCALE GENOMIC DNA]</scope>
    <source>
        <strain evidence="7 8">NBRC 110957</strain>
    </source>
</reference>
<dbReference type="Gene3D" id="1.10.10.10">
    <property type="entry name" value="Winged helix-like DNA-binding domain superfamily/Winged helix DNA-binding domain"/>
    <property type="match status" value="1"/>
</dbReference>
<dbReference type="Pfam" id="PF00447">
    <property type="entry name" value="HSF_DNA-bind"/>
    <property type="match status" value="1"/>
</dbReference>
<sequence length="334" mass="37358">MHTKTFIHQLHAILNDATLAEWIRWSDDQDGVFVLRPYDKWFSTLVLKRYFKHGNVSSFVRQLHMYGFHKLSNFGSESSASGGSSTSQLHGPPPPAKDKSATVWFFTHPLGIFTRNASAATLNRIPRKSTGVGRDGKRKNVLSTVCVNYISQNDPGRATSPLSKAPEDLPTAEINTGATSDRRHYNSLPVLPHLYIRDQIWNKSRAISLPDITQRHVPTTATPGSAAPTTQSHAHAQVGAQPWYYTSSSPAFTQLPTDVQSNAHYLEHTMVKIVELLPLLCKGSISQQDSQEILNTLRSLRRELLSRDARFNDSSPSFSSVPSNFDDTKNWYNE</sequence>
<dbReference type="InterPro" id="IPR000232">
    <property type="entry name" value="HSF_DNA-bd"/>
</dbReference>
<comment type="subcellular location">
    <subcellularLocation>
        <location evidence="1">Nucleus</location>
    </subcellularLocation>
</comment>
<evidence type="ECO:0000259" key="6">
    <source>
        <dbReference type="PROSITE" id="PS00434"/>
    </source>
</evidence>
<evidence type="ECO:0000313" key="8">
    <source>
        <dbReference type="Proteomes" id="UP000187013"/>
    </source>
</evidence>
<dbReference type="GO" id="GO:0003700">
    <property type="term" value="F:DNA-binding transcription factor activity"/>
    <property type="evidence" value="ECO:0007669"/>
    <property type="project" value="InterPro"/>
</dbReference>
<dbReference type="AlphaFoldDB" id="A0A1Q2ZXI0"/>
<evidence type="ECO:0000256" key="4">
    <source>
        <dbReference type="RuleBase" id="RU004020"/>
    </source>
</evidence>
<accession>A0A1Q2ZXI0</accession>
<dbReference type="SUPFAM" id="SSF46785">
    <property type="entry name" value="Winged helix' DNA-binding domain"/>
    <property type="match status" value="1"/>
</dbReference>
<proteinExistence type="inferred from homology"/>
<dbReference type="PANTHER" id="PTHR10015:SF409">
    <property type="entry name" value="PROTEIN MGA1"/>
    <property type="match status" value="1"/>
</dbReference>
<feature type="compositionally biased region" description="Low complexity" evidence="5">
    <location>
        <begin position="312"/>
        <end position="325"/>
    </location>
</feature>
<dbReference type="PANTHER" id="PTHR10015">
    <property type="entry name" value="HEAT SHOCK TRANSCRIPTION FACTOR"/>
    <property type="match status" value="1"/>
</dbReference>
<keyword evidence="2" id="KW-0238">DNA-binding</keyword>
<feature type="domain" description="HSF-type DNA-binding" evidence="6">
    <location>
        <begin position="47"/>
        <end position="71"/>
    </location>
</feature>
<dbReference type="PROSITE" id="PS00434">
    <property type="entry name" value="HSF_DOMAIN"/>
    <property type="match status" value="1"/>
</dbReference>
<dbReference type="eggNOG" id="KOG0627">
    <property type="taxonomic scope" value="Eukaryota"/>
</dbReference>
<dbReference type="GO" id="GO:0043565">
    <property type="term" value="F:sequence-specific DNA binding"/>
    <property type="evidence" value="ECO:0007669"/>
    <property type="project" value="InterPro"/>
</dbReference>
<evidence type="ECO:0000256" key="2">
    <source>
        <dbReference type="ARBA" id="ARBA00023125"/>
    </source>
</evidence>